<dbReference type="Gene3D" id="3.40.50.880">
    <property type="match status" value="1"/>
</dbReference>
<dbReference type="Gene3D" id="3.20.20.80">
    <property type="entry name" value="Glycosidases"/>
    <property type="match status" value="1"/>
</dbReference>
<evidence type="ECO:0000313" key="3">
    <source>
        <dbReference type="Proteomes" id="UP000534294"/>
    </source>
</evidence>
<dbReference type="SUPFAM" id="SSF49899">
    <property type="entry name" value="Concanavalin A-like lectins/glucanases"/>
    <property type="match status" value="1"/>
</dbReference>
<dbReference type="SUPFAM" id="SSF51445">
    <property type="entry name" value="(Trans)glycosidases"/>
    <property type="match status" value="1"/>
</dbReference>
<evidence type="ECO:0008006" key="4">
    <source>
        <dbReference type="Google" id="ProtNLM"/>
    </source>
</evidence>
<reference evidence="2 3" key="1">
    <citation type="submission" date="2020-08" db="EMBL/GenBank/DDBJ databases">
        <title>Genomic Encyclopedia of Type Strains, Phase IV (KMG-IV): sequencing the most valuable type-strain genomes for metagenomic binning, comparative biology and taxonomic classification.</title>
        <authorList>
            <person name="Goeker M."/>
        </authorList>
    </citation>
    <scope>NUCLEOTIDE SEQUENCE [LARGE SCALE GENOMIC DNA]</scope>
    <source>
        <strain evidence="2 3">DSM 12251</strain>
    </source>
</reference>
<feature type="chain" id="PRO_5031556375" description="LamG-like jellyroll fold domain-containing protein" evidence="1">
    <location>
        <begin position="19"/>
        <end position="1077"/>
    </location>
</feature>
<name>A0A7W8DS66_9BACT</name>
<dbReference type="InterPro" id="IPR029062">
    <property type="entry name" value="Class_I_gatase-like"/>
</dbReference>
<evidence type="ECO:0000256" key="1">
    <source>
        <dbReference type="SAM" id="SignalP"/>
    </source>
</evidence>
<dbReference type="Pfam" id="PF13385">
    <property type="entry name" value="Laminin_G_3"/>
    <property type="match status" value="1"/>
</dbReference>
<dbReference type="InterPro" id="IPR013320">
    <property type="entry name" value="ConA-like_dom_sf"/>
</dbReference>
<gene>
    <name evidence="2" type="ORF">HNQ64_004436</name>
</gene>
<dbReference type="RefSeq" id="WP_184212658.1">
    <property type="nucleotide sequence ID" value="NZ_JACHIF010000011.1"/>
</dbReference>
<comment type="caution">
    <text evidence="2">The sequence shown here is derived from an EMBL/GenBank/DDBJ whole genome shotgun (WGS) entry which is preliminary data.</text>
</comment>
<dbReference type="InterPro" id="IPR017853">
    <property type="entry name" value="GH"/>
</dbReference>
<accession>A0A7W8DS66</accession>
<feature type="signal peptide" evidence="1">
    <location>
        <begin position="1"/>
        <end position="18"/>
    </location>
</feature>
<dbReference type="Gene3D" id="2.60.120.200">
    <property type="match status" value="1"/>
</dbReference>
<organism evidence="2 3">
    <name type="scientific">Prosthecobacter dejongeii</name>
    <dbReference type="NCBI Taxonomy" id="48465"/>
    <lineage>
        <taxon>Bacteria</taxon>
        <taxon>Pseudomonadati</taxon>
        <taxon>Verrucomicrobiota</taxon>
        <taxon>Verrucomicrobiia</taxon>
        <taxon>Verrucomicrobiales</taxon>
        <taxon>Verrucomicrobiaceae</taxon>
        <taxon>Prosthecobacter</taxon>
    </lineage>
</organism>
<dbReference type="AlphaFoldDB" id="A0A7W8DS66"/>
<keyword evidence="1" id="KW-0732">Signal</keyword>
<proteinExistence type="predicted"/>
<evidence type="ECO:0000313" key="2">
    <source>
        <dbReference type="EMBL" id="MBB5040157.1"/>
    </source>
</evidence>
<dbReference type="EMBL" id="JACHIF010000011">
    <property type="protein sequence ID" value="MBB5040157.1"/>
    <property type="molecule type" value="Genomic_DNA"/>
</dbReference>
<protein>
    <recommendedName>
        <fullName evidence="4">LamG-like jellyroll fold domain-containing protein</fullName>
    </recommendedName>
</protein>
<dbReference type="Proteomes" id="UP000534294">
    <property type="component" value="Unassembled WGS sequence"/>
</dbReference>
<sequence length="1077" mass="119652">MHRLLIPALLFAALPVIALQETWESGYTGDEAQGKQVLGYWKFDDGAELKDSSGKGHELVAHGAALRAEGRHGLGFESFPGFPVSDKAHSLRVTGTAPLSPSGPFTIEMWIKPKADFAKTGRCYLLDKRYVPDNHTDYAWQISEPDKAGLRHLIVTLGFGMTSETFHSQPLALPTDWQHVAFTYDAAGTVTFYRNGCLLNRVTKPGYTGVVAGTKPLHLGDRVGSNYAGFPGFMDEVRLCEGARQFESLALTLSSTRHVWQRMEASEPVLLRCKNLRKENVTGALLEVTFGDQKQNYPLPELRAGAEHTIRFAINTGLKAGKYTLQARLQAGTAFTDVTESFEIIPRPAPSMPVVMWGAGPEEMTRLKDIGFTHFIGLRASALEEIWATRMDNQKTPPPGAPEEIDRQRRTLDEALAQGLKVVASLSPGHWLETKPELLQVDRTGKPYERPAIAASTPDLVPFFEKLGRSISRAYGQHPAFAATLINTEVRDASRPSFNAVDRANYRQFAQADIPAEVNLRSGVDWTKLKDFPANRVIPDDHPLLKYYRWFWTVGDGWNGLHSALNKGIKSSVHRDHWTFFDPAVRQPSISGAGGTVDVLSHWTYTYPDPQRIGLCTDQLLAMSEASGRRQRVMKMTQLIWYRSQTAPIKMGQPRESVAWEDHDPEAAYITIAPMHLKEAFWTMISRPVEGIMYHGWQSLVQTDSPGGYRYTNPNTVHVLKELIHDIIRPLGPTLMSLPDERAEVAFFESFTAQMFARRGGYGSNNGWSADVWMALQHAHVRTDVLFEETLLKNGLSGRKILVMPECDVLTESAVKRIQEWQKKGGKIIGDEFLCPALKADFVLPSYKREKNAAGDKAKLLSLAATLGPQVTALGLQPKVTADSPEIILRTRRFGEALYLFAINDRREAGTYVGQHGLVLENGLPTQATITLHQDSASIYDLTRGSLIIPQRDSTGKLHWKVDLGPCAGHLYMILPKPLLKLQADLPVSAKRGHRAELHVTLTTTQESPLKAVVPLQIEVRDANGKPAEGSGFYAAENGLVTLPLDIASNEDPGTWEIRVVELASKMEITRWMMITP</sequence>
<keyword evidence="3" id="KW-1185">Reference proteome</keyword>